<keyword evidence="7" id="KW-1185">Reference proteome</keyword>
<sequence>MKWWKQAFLSLMLLIVAGAGWYLFFPGAKDIAARWGLEGGPAAAATSPDQQTSGRGQASGGEQPGRPGGRPGGRGRPGMDTAVVAEPVTTATINDRLSAIGTGRAQSSVEVRPFASGRITEMTIEAGARVDAGDVIARLDSDAETIALDRAKIALEDAQATLKRISALRSSNTVTAVQQTEAELAVRNAELALRDAELNLSRRIIAAPIAGVVGILPVSQGAYVTTSDTVAQIEDRSSILVDFWIPERYAQQVATGMALTAQSVARPAEAYEGEISAIDNQIDSESRTLRVQGKIANAQDRLRSGMAFKVTLRFDGDLYAAVPPLAIQWGNDGAYVWAVVDGVANQKPVKIVQRNTDSVLVDADFVEGTRVVTEGVHAVREGSEPRIAGDAPARDQRGS</sequence>
<dbReference type="Proteomes" id="UP000053675">
    <property type="component" value="Unassembled WGS sequence"/>
</dbReference>
<evidence type="ECO:0000259" key="5">
    <source>
        <dbReference type="Pfam" id="PF25954"/>
    </source>
</evidence>
<dbReference type="InterPro" id="IPR006143">
    <property type="entry name" value="RND_pump_MFP"/>
</dbReference>
<feature type="region of interest" description="Disordered" evidence="3">
    <location>
        <begin position="41"/>
        <end position="80"/>
    </location>
</feature>
<name>A0A084U825_9HYPH</name>
<dbReference type="Pfam" id="PF25954">
    <property type="entry name" value="Beta-barrel_RND_2"/>
    <property type="match status" value="1"/>
</dbReference>
<evidence type="ECO:0000256" key="2">
    <source>
        <dbReference type="SAM" id="Coils"/>
    </source>
</evidence>
<comment type="similarity">
    <text evidence="1">Belongs to the membrane fusion protein (MFP) (TC 8.A.1) family.</text>
</comment>
<dbReference type="Pfam" id="PF25917">
    <property type="entry name" value="BSH_RND"/>
    <property type="match status" value="1"/>
</dbReference>
<dbReference type="PATRIC" id="fig|472175.3.peg.129"/>
<evidence type="ECO:0000256" key="3">
    <source>
        <dbReference type="SAM" id="MobiDB-lite"/>
    </source>
</evidence>
<feature type="domain" description="CusB-like beta-barrel" evidence="5">
    <location>
        <begin position="243"/>
        <end position="313"/>
    </location>
</feature>
<dbReference type="AlphaFoldDB" id="A0A084U825"/>
<protein>
    <submittedName>
        <fullName evidence="6">Efflux transporter, RND family, MFP subunit</fullName>
    </submittedName>
</protein>
<dbReference type="STRING" id="472175.EL18_00125"/>
<feature type="compositionally biased region" description="Gly residues" evidence="3">
    <location>
        <begin position="57"/>
        <end position="76"/>
    </location>
</feature>
<keyword evidence="2" id="KW-0175">Coiled coil</keyword>
<feature type="coiled-coil region" evidence="2">
    <location>
        <begin position="148"/>
        <end position="199"/>
    </location>
</feature>
<accession>A0A084U825</accession>
<dbReference type="PANTHER" id="PTHR30469:SF11">
    <property type="entry name" value="BLL4320 PROTEIN"/>
    <property type="match status" value="1"/>
</dbReference>
<comment type="caution">
    <text evidence="6">The sequence shown here is derived from an EMBL/GenBank/DDBJ whole genome shotgun (WGS) entry which is preliminary data.</text>
</comment>
<proteinExistence type="inferred from homology"/>
<dbReference type="Gene3D" id="2.40.420.20">
    <property type="match status" value="1"/>
</dbReference>
<reference evidence="6 7" key="1">
    <citation type="submission" date="2014-05" db="EMBL/GenBank/DDBJ databases">
        <title>Draft Genome Sequence of Nitratireductor basaltis Strain UMTGB225, A Marine Bacterium Isolated from Green Barrel Tunicate.</title>
        <authorList>
            <person name="Gan H.Y."/>
        </authorList>
    </citation>
    <scope>NUCLEOTIDE SEQUENCE [LARGE SCALE GENOMIC DNA]</scope>
    <source>
        <strain evidence="6 7">UMTGB225</strain>
    </source>
</reference>
<feature type="domain" description="Multidrug resistance protein MdtA-like barrel-sandwich hybrid" evidence="4">
    <location>
        <begin position="108"/>
        <end position="231"/>
    </location>
</feature>
<dbReference type="EMBL" id="JMQM01000001">
    <property type="protein sequence ID" value="KFB09111.1"/>
    <property type="molecule type" value="Genomic_DNA"/>
</dbReference>
<gene>
    <name evidence="6" type="ORF">EL18_00125</name>
</gene>
<dbReference type="RefSeq" id="WP_036478700.1">
    <property type="nucleotide sequence ID" value="NZ_JMQM01000001.1"/>
</dbReference>
<dbReference type="Gene3D" id="1.10.287.470">
    <property type="entry name" value="Helix hairpin bin"/>
    <property type="match status" value="1"/>
</dbReference>
<dbReference type="Gene3D" id="2.40.50.100">
    <property type="match status" value="1"/>
</dbReference>
<dbReference type="Gene3D" id="2.40.30.170">
    <property type="match status" value="1"/>
</dbReference>
<dbReference type="eggNOG" id="COG0845">
    <property type="taxonomic scope" value="Bacteria"/>
</dbReference>
<dbReference type="OrthoDB" id="9806939at2"/>
<evidence type="ECO:0000313" key="7">
    <source>
        <dbReference type="Proteomes" id="UP000053675"/>
    </source>
</evidence>
<dbReference type="InterPro" id="IPR058792">
    <property type="entry name" value="Beta-barrel_RND_2"/>
</dbReference>
<dbReference type="PANTHER" id="PTHR30469">
    <property type="entry name" value="MULTIDRUG RESISTANCE PROTEIN MDTA"/>
    <property type="match status" value="1"/>
</dbReference>
<dbReference type="GO" id="GO:1990281">
    <property type="term" value="C:efflux pump complex"/>
    <property type="evidence" value="ECO:0007669"/>
    <property type="project" value="TreeGrafter"/>
</dbReference>
<evidence type="ECO:0000313" key="6">
    <source>
        <dbReference type="EMBL" id="KFB09111.1"/>
    </source>
</evidence>
<dbReference type="GO" id="GO:0015562">
    <property type="term" value="F:efflux transmembrane transporter activity"/>
    <property type="evidence" value="ECO:0007669"/>
    <property type="project" value="TreeGrafter"/>
</dbReference>
<dbReference type="InterPro" id="IPR058625">
    <property type="entry name" value="MdtA-like_BSH"/>
</dbReference>
<dbReference type="NCBIfam" id="TIGR01730">
    <property type="entry name" value="RND_mfp"/>
    <property type="match status" value="1"/>
</dbReference>
<organism evidence="6 7">
    <name type="scientific">Nitratireductor basaltis</name>
    <dbReference type="NCBI Taxonomy" id="472175"/>
    <lineage>
        <taxon>Bacteria</taxon>
        <taxon>Pseudomonadati</taxon>
        <taxon>Pseudomonadota</taxon>
        <taxon>Alphaproteobacteria</taxon>
        <taxon>Hyphomicrobiales</taxon>
        <taxon>Phyllobacteriaceae</taxon>
        <taxon>Nitratireductor</taxon>
    </lineage>
</organism>
<evidence type="ECO:0000256" key="1">
    <source>
        <dbReference type="ARBA" id="ARBA00009477"/>
    </source>
</evidence>
<evidence type="ECO:0000259" key="4">
    <source>
        <dbReference type="Pfam" id="PF25917"/>
    </source>
</evidence>
<feature type="compositionally biased region" description="Polar residues" evidence="3">
    <location>
        <begin position="47"/>
        <end position="56"/>
    </location>
</feature>
<dbReference type="SUPFAM" id="SSF111369">
    <property type="entry name" value="HlyD-like secretion proteins"/>
    <property type="match status" value="1"/>
</dbReference>